<keyword evidence="2" id="KW-0238">DNA-binding</keyword>
<organism evidence="2 3">
    <name type="scientific">Solitalea koreensis</name>
    <dbReference type="NCBI Taxonomy" id="543615"/>
    <lineage>
        <taxon>Bacteria</taxon>
        <taxon>Pseudomonadati</taxon>
        <taxon>Bacteroidota</taxon>
        <taxon>Sphingobacteriia</taxon>
        <taxon>Sphingobacteriales</taxon>
        <taxon>Sphingobacteriaceae</taxon>
        <taxon>Solitalea</taxon>
    </lineage>
</organism>
<gene>
    <name evidence="2" type="ORF">SAMN06265350_102289</name>
</gene>
<evidence type="ECO:0000313" key="3">
    <source>
        <dbReference type="Proteomes" id="UP000315971"/>
    </source>
</evidence>
<dbReference type="InterPro" id="IPR010499">
    <property type="entry name" value="AraC_E-bd"/>
</dbReference>
<dbReference type="Gene3D" id="3.20.80.10">
    <property type="entry name" value="Regulatory factor, effector binding domain"/>
    <property type="match status" value="1"/>
</dbReference>
<proteinExistence type="predicted"/>
<accession>A0A521BL78</accession>
<evidence type="ECO:0000259" key="1">
    <source>
        <dbReference type="SMART" id="SM00871"/>
    </source>
</evidence>
<dbReference type="RefSeq" id="WP_142601850.1">
    <property type="nucleotide sequence ID" value="NZ_FXSZ01000002.1"/>
</dbReference>
<dbReference type="PANTHER" id="PTHR36444:SF2">
    <property type="entry name" value="TRANSCRIPTIONAL REGULATOR PROTEIN YOBU-RELATED"/>
    <property type="match status" value="1"/>
</dbReference>
<dbReference type="EMBL" id="FXSZ01000002">
    <property type="protein sequence ID" value="SMO47849.1"/>
    <property type="molecule type" value="Genomic_DNA"/>
</dbReference>
<feature type="domain" description="AraC effector-binding" evidence="1">
    <location>
        <begin position="5"/>
        <end position="155"/>
    </location>
</feature>
<reference evidence="2 3" key="1">
    <citation type="submission" date="2017-05" db="EMBL/GenBank/DDBJ databases">
        <authorList>
            <person name="Varghese N."/>
            <person name="Submissions S."/>
        </authorList>
    </citation>
    <scope>NUCLEOTIDE SEQUENCE [LARGE SCALE GENOMIC DNA]</scope>
    <source>
        <strain evidence="2 3">DSM 21342</strain>
    </source>
</reference>
<dbReference type="InterPro" id="IPR029441">
    <property type="entry name" value="Cass2"/>
</dbReference>
<dbReference type="AlphaFoldDB" id="A0A521BL78"/>
<dbReference type="SMART" id="SM00871">
    <property type="entry name" value="AraC_E_bind"/>
    <property type="match status" value="1"/>
</dbReference>
<dbReference type="Pfam" id="PF14526">
    <property type="entry name" value="Cass2"/>
    <property type="match status" value="1"/>
</dbReference>
<evidence type="ECO:0000313" key="2">
    <source>
        <dbReference type="EMBL" id="SMO47849.1"/>
    </source>
</evidence>
<dbReference type="GO" id="GO:0003677">
    <property type="term" value="F:DNA binding"/>
    <property type="evidence" value="ECO:0007669"/>
    <property type="project" value="UniProtKB-KW"/>
</dbReference>
<name>A0A521BL78_9SPHI</name>
<dbReference type="Proteomes" id="UP000315971">
    <property type="component" value="Unassembled WGS sequence"/>
</dbReference>
<keyword evidence="3" id="KW-1185">Reference proteome</keyword>
<dbReference type="PANTHER" id="PTHR36444">
    <property type="entry name" value="TRANSCRIPTIONAL REGULATOR PROTEIN YOBU-RELATED"/>
    <property type="match status" value="1"/>
</dbReference>
<dbReference type="SUPFAM" id="SSF55136">
    <property type="entry name" value="Probable bacterial effector-binding domain"/>
    <property type="match status" value="1"/>
</dbReference>
<protein>
    <submittedName>
        <fullName evidence="2">Predicted transcriptional regulator YdeE, contains AraC-type DNA-binding domain</fullName>
    </submittedName>
</protein>
<dbReference type="InterPro" id="IPR011256">
    <property type="entry name" value="Reg_factor_effector_dom_sf"/>
</dbReference>
<sequence>MSSHYEYILTNFPAFNFVGLSIRTSNTTADVDIAALWDKFFKENWIDKIKGRMDDDVLGLYFNYEGDFTKPYHFAIGCRVENLIKVSEDLIALNIPAANYAEFVAHGKMPDCIIDTWIKIWNSDVVRSYCFDFEVYPQSSFDPKNALVPVFIGIK</sequence>
<dbReference type="OrthoDB" id="9801008at2"/>
<dbReference type="InterPro" id="IPR053182">
    <property type="entry name" value="YobU-like_regulator"/>
</dbReference>